<comment type="caution">
    <text evidence="1">The sequence shown here is derived from an EMBL/GenBank/DDBJ whole genome shotgun (WGS) entry which is preliminary data.</text>
</comment>
<accession>A0A951QR15</accession>
<reference evidence="1" key="2">
    <citation type="journal article" date="2022" name="Microbiol. Resour. Announc.">
        <title>Metagenome Sequencing to Explore Phylogenomics of Terrestrial Cyanobacteria.</title>
        <authorList>
            <person name="Ward R.D."/>
            <person name="Stajich J.E."/>
            <person name="Johansen J.R."/>
            <person name="Huntemann M."/>
            <person name="Clum A."/>
            <person name="Foster B."/>
            <person name="Foster B."/>
            <person name="Roux S."/>
            <person name="Palaniappan K."/>
            <person name="Varghese N."/>
            <person name="Mukherjee S."/>
            <person name="Reddy T.B.K."/>
            <person name="Daum C."/>
            <person name="Copeland A."/>
            <person name="Chen I.A."/>
            <person name="Ivanova N.N."/>
            <person name="Kyrpides N.C."/>
            <person name="Shapiro N."/>
            <person name="Eloe-Fadrosh E.A."/>
            <person name="Pietrasiak N."/>
        </authorList>
    </citation>
    <scope>NUCLEOTIDE SEQUENCE</scope>
    <source>
        <strain evidence="1">GSE-NOS-MK-12-04C</strain>
    </source>
</reference>
<evidence type="ECO:0000313" key="1">
    <source>
        <dbReference type="EMBL" id="MBW4670383.1"/>
    </source>
</evidence>
<evidence type="ECO:0000313" key="2">
    <source>
        <dbReference type="Proteomes" id="UP000729701"/>
    </source>
</evidence>
<dbReference type="EMBL" id="JAHHGZ010000030">
    <property type="protein sequence ID" value="MBW4670383.1"/>
    <property type="molecule type" value="Genomic_DNA"/>
</dbReference>
<name>A0A951QR15_9CYAN</name>
<sequence length="157" mass="18202">MNSIISDAHIQVLKFIIPILQKHDIDYHVTGGLAGNLYGSQWFLRDIDIEVAQKDMEKVAELFREYITIQPTILVDEEFELLMMTLTINDIDVEINQAEDVFVCHQGMKVRLDTDLSKANIIIFENLEMKVQPLIDIIKYKEILGREEDLIDLRKLA</sequence>
<proteinExistence type="predicted"/>
<protein>
    <recommendedName>
        <fullName evidence="3">Nucleotidyltransferase</fullName>
    </recommendedName>
</protein>
<dbReference type="SUPFAM" id="SSF81301">
    <property type="entry name" value="Nucleotidyltransferase"/>
    <property type="match status" value="1"/>
</dbReference>
<dbReference type="Gene3D" id="3.30.460.40">
    <property type="match status" value="1"/>
</dbReference>
<dbReference type="AlphaFoldDB" id="A0A951QR15"/>
<evidence type="ECO:0008006" key="3">
    <source>
        <dbReference type="Google" id="ProtNLM"/>
    </source>
</evidence>
<dbReference type="InterPro" id="IPR043519">
    <property type="entry name" value="NT_sf"/>
</dbReference>
<organism evidence="1 2">
    <name type="scientific">Cyanomargarita calcarea GSE-NOS-MK-12-04C</name>
    <dbReference type="NCBI Taxonomy" id="2839659"/>
    <lineage>
        <taxon>Bacteria</taxon>
        <taxon>Bacillati</taxon>
        <taxon>Cyanobacteriota</taxon>
        <taxon>Cyanophyceae</taxon>
        <taxon>Nostocales</taxon>
        <taxon>Cyanomargaritaceae</taxon>
        <taxon>Cyanomargarita</taxon>
    </lineage>
</organism>
<gene>
    <name evidence="1" type="ORF">KME60_23940</name>
</gene>
<dbReference type="Proteomes" id="UP000729701">
    <property type="component" value="Unassembled WGS sequence"/>
</dbReference>
<reference evidence="1" key="1">
    <citation type="submission" date="2021-05" db="EMBL/GenBank/DDBJ databases">
        <authorList>
            <person name="Pietrasiak N."/>
            <person name="Ward R."/>
            <person name="Stajich J.E."/>
            <person name="Kurbessoian T."/>
        </authorList>
    </citation>
    <scope>NUCLEOTIDE SEQUENCE</scope>
    <source>
        <strain evidence="1">GSE-NOS-MK-12-04C</strain>
    </source>
</reference>